<gene>
    <name evidence="2" type="ORF">HNR61_001247</name>
</gene>
<keyword evidence="3" id="KW-1185">Reference proteome</keyword>
<dbReference type="EMBL" id="JACJIA010000001">
    <property type="protein sequence ID" value="MBA8949649.1"/>
    <property type="molecule type" value="Genomic_DNA"/>
</dbReference>
<sequence>MVSALSLTLVACGSKTTTAWCVDRTLPGPKGGYRAVPDSYCDTRDIERGTVSYGRYFWYYGGKRDGSTGTVSGGSSYGPSKGKIKSSSGHTLVRGGFGGGGRSGG</sequence>
<protein>
    <submittedName>
        <fullName evidence="2">Putative membrane protein YgcG</fullName>
    </submittedName>
</protein>
<dbReference type="Proteomes" id="UP000572680">
    <property type="component" value="Unassembled WGS sequence"/>
</dbReference>
<feature type="region of interest" description="Disordered" evidence="1">
    <location>
        <begin position="63"/>
        <end position="105"/>
    </location>
</feature>
<dbReference type="AlphaFoldDB" id="A0A7W3QJN8"/>
<name>A0A7W3QJN8_ACTNM</name>
<evidence type="ECO:0000313" key="3">
    <source>
        <dbReference type="Proteomes" id="UP000572680"/>
    </source>
</evidence>
<organism evidence="2 3">
    <name type="scientific">Actinomadura namibiensis</name>
    <dbReference type="NCBI Taxonomy" id="182080"/>
    <lineage>
        <taxon>Bacteria</taxon>
        <taxon>Bacillati</taxon>
        <taxon>Actinomycetota</taxon>
        <taxon>Actinomycetes</taxon>
        <taxon>Streptosporangiales</taxon>
        <taxon>Thermomonosporaceae</taxon>
        <taxon>Actinomadura</taxon>
    </lineage>
</organism>
<dbReference type="RefSeq" id="WP_182842044.1">
    <property type="nucleotide sequence ID" value="NZ_BAAALP010000012.1"/>
</dbReference>
<proteinExistence type="predicted"/>
<evidence type="ECO:0000256" key="1">
    <source>
        <dbReference type="SAM" id="MobiDB-lite"/>
    </source>
</evidence>
<feature type="compositionally biased region" description="Gly residues" evidence="1">
    <location>
        <begin position="95"/>
        <end position="105"/>
    </location>
</feature>
<reference evidence="2 3" key="1">
    <citation type="submission" date="2020-08" db="EMBL/GenBank/DDBJ databases">
        <title>Genomic Encyclopedia of Type Strains, Phase IV (KMG-IV): sequencing the most valuable type-strain genomes for metagenomic binning, comparative biology and taxonomic classification.</title>
        <authorList>
            <person name="Goeker M."/>
        </authorList>
    </citation>
    <scope>NUCLEOTIDE SEQUENCE [LARGE SCALE GENOMIC DNA]</scope>
    <source>
        <strain evidence="2 3">DSM 44197</strain>
    </source>
</reference>
<evidence type="ECO:0000313" key="2">
    <source>
        <dbReference type="EMBL" id="MBA8949649.1"/>
    </source>
</evidence>
<feature type="compositionally biased region" description="Low complexity" evidence="1">
    <location>
        <begin position="77"/>
        <end position="89"/>
    </location>
</feature>
<accession>A0A7W3QJN8</accession>
<comment type="caution">
    <text evidence="2">The sequence shown here is derived from an EMBL/GenBank/DDBJ whole genome shotgun (WGS) entry which is preliminary data.</text>
</comment>